<proteinExistence type="predicted"/>
<dbReference type="AlphaFoldDB" id="A0A9D1PT92"/>
<keyword evidence="1" id="KW-0732">Signal</keyword>
<evidence type="ECO:0000256" key="1">
    <source>
        <dbReference type="SAM" id="SignalP"/>
    </source>
</evidence>
<name>A0A9D1PT92_9SPIO</name>
<reference evidence="2" key="2">
    <citation type="submission" date="2021-04" db="EMBL/GenBank/DDBJ databases">
        <authorList>
            <person name="Gilroy R."/>
        </authorList>
    </citation>
    <scope>NUCLEOTIDE SEQUENCE</scope>
    <source>
        <strain evidence="2">Gambia11-129</strain>
    </source>
</reference>
<evidence type="ECO:0000313" key="3">
    <source>
        <dbReference type="Proteomes" id="UP000823936"/>
    </source>
</evidence>
<feature type="signal peptide" evidence="1">
    <location>
        <begin position="1"/>
        <end position="20"/>
    </location>
</feature>
<dbReference type="Proteomes" id="UP000823936">
    <property type="component" value="Unassembled WGS sequence"/>
</dbReference>
<reference evidence="2" key="1">
    <citation type="journal article" date="2021" name="PeerJ">
        <title>Extensive microbial diversity within the chicken gut microbiome revealed by metagenomics and culture.</title>
        <authorList>
            <person name="Gilroy R."/>
            <person name="Ravi A."/>
            <person name="Getino M."/>
            <person name="Pursley I."/>
            <person name="Horton D.L."/>
            <person name="Alikhan N.F."/>
            <person name="Baker D."/>
            <person name="Gharbi K."/>
            <person name="Hall N."/>
            <person name="Watson M."/>
            <person name="Adriaenssens E.M."/>
            <person name="Foster-Nyarko E."/>
            <person name="Jarju S."/>
            <person name="Secka A."/>
            <person name="Antonio M."/>
            <person name="Oren A."/>
            <person name="Chaudhuri R.R."/>
            <person name="La Ragione R."/>
            <person name="Hildebrand F."/>
            <person name="Pallen M.J."/>
        </authorList>
    </citation>
    <scope>NUCLEOTIDE SEQUENCE</scope>
    <source>
        <strain evidence="2">Gambia11-129</strain>
    </source>
</reference>
<dbReference type="EMBL" id="DXHU01000016">
    <property type="protein sequence ID" value="HIV98912.1"/>
    <property type="molecule type" value="Genomic_DNA"/>
</dbReference>
<evidence type="ECO:0008006" key="4">
    <source>
        <dbReference type="Google" id="ProtNLM"/>
    </source>
</evidence>
<protein>
    <recommendedName>
        <fullName evidence="4">PepSY domain-containing protein</fullName>
    </recommendedName>
</protein>
<feature type="chain" id="PRO_5038536958" description="PepSY domain-containing protein" evidence="1">
    <location>
        <begin position="21"/>
        <end position="120"/>
    </location>
</feature>
<accession>A0A9D1PT92</accession>
<sequence length="120" mass="13477">MKRFLSVLLLLFLSSLMLFSAFDAISRDGLKILHAAEEGSAEEMAIKALKSEVSLSWYDEYTTAEKVLIESTYKILAEMLPLDNFVISEKKNNAIRVYSSDGTVIDISFMENRISSISVL</sequence>
<gene>
    <name evidence="2" type="ORF">IAB12_03940</name>
</gene>
<organism evidence="2 3">
    <name type="scientific">Candidatus Ornithospirochaeta avicola</name>
    <dbReference type="NCBI Taxonomy" id="2840896"/>
    <lineage>
        <taxon>Bacteria</taxon>
        <taxon>Pseudomonadati</taxon>
        <taxon>Spirochaetota</taxon>
        <taxon>Spirochaetia</taxon>
        <taxon>Spirochaetales</taxon>
        <taxon>Spirochaetaceae</taxon>
        <taxon>Spirochaetaceae incertae sedis</taxon>
        <taxon>Candidatus Ornithospirochaeta</taxon>
    </lineage>
</organism>
<comment type="caution">
    <text evidence="2">The sequence shown here is derived from an EMBL/GenBank/DDBJ whole genome shotgun (WGS) entry which is preliminary data.</text>
</comment>
<evidence type="ECO:0000313" key="2">
    <source>
        <dbReference type="EMBL" id="HIV98912.1"/>
    </source>
</evidence>